<feature type="region of interest" description="Disordered" evidence="1">
    <location>
        <begin position="1"/>
        <end position="20"/>
    </location>
</feature>
<reference evidence="2" key="1">
    <citation type="submission" date="2021-06" db="EMBL/GenBank/DDBJ databases">
        <authorList>
            <person name="Hodson N. C."/>
            <person name="Mongue J. A."/>
            <person name="Jaron S. K."/>
        </authorList>
    </citation>
    <scope>NUCLEOTIDE SEQUENCE</scope>
</reference>
<dbReference type="GO" id="GO:0070513">
    <property type="term" value="F:death domain binding"/>
    <property type="evidence" value="ECO:0007669"/>
    <property type="project" value="TreeGrafter"/>
</dbReference>
<dbReference type="PANTHER" id="PTHR13177">
    <property type="entry name" value="DEATH-ASSOCIATED PROTEIN 1"/>
    <property type="match status" value="1"/>
</dbReference>
<dbReference type="EMBL" id="CAJVCH010540868">
    <property type="protein sequence ID" value="CAG7826724.1"/>
    <property type="molecule type" value="Genomic_DNA"/>
</dbReference>
<sequence>MSSPEKSDLLANHPPAVKAGGMRIVQNKSHLQKKSDTTLPEPQEELKVSSSPPKQSEVTISGAPNRGNADFPVEAVQAFHEKPHPTHDVRNNTKPQIGIQQPRK</sequence>
<feature type="region of interest" description="Disordered" evidence="1">
    <location>
        <begin position="30"/>
        <end position="104"/>
    </location>
</feature>
<organism evidence="2 3">
    <name type="scientific">Allacma fusca</name>
    <dbReference type="NCBI Taxonomy" id="39272"/>
    <lineage>
        <taxon>Eukaryota</taxon>
        <taxon>Metazoa</taxon>
        <taxon>Ecdysozoa</taxon>
        <taxon>Arthropoda</taxon>
        <taxon>Hexapoda</taxon>
        <taxon>Collembola</taxon>
        <taxon>Symphypleona</taxon>
        <taxon>Sminthuridae</taxon>
        <taxon>Allacma</taxon>
    </lineage>
</organism>
<keyword evidence="3" id="KW-1185">Reference proteome</keyword>
<dbReference type="GO" id="GO:0010507">
    <property type="term" value="P:negative regulation of autophagy"/>
    <property type="evidence" value="ECO:0007669"/>
    <property type="project" value="TreeGrafter"/>
</dbReference>
<dbReference type="GO" id="GO:0097190">
    <property type="term" value="P:apoptotic signaling pathway"/>
    <property type="evidence" value="ECO:0007669"/>
    <property type="project" value="TreeGrafter"/>
</dbReference>
<dbReference type="OrthoDB" id="5973225at2759"/>
<dbReference type="GO" id="GO:0034198">
    <property type="term" value="P:cellular response to amino acid starvation"/>
    <property type="evidence" value="ECO:0007669"/>
    <property type="project" value="TreeGrafter"/>
</dbReference>
<feature type="compositionally biased region" description="Polar residues" evidence="1">
    <location>
        <begin position="48"/>
        <end position="59"/>
    </location>
</feature>
<dbReference type="AlphaFoldDB" id="A0A8J2PKI6"/>
<name>A0A8J2PKI6_9HEXA</name>
<protein>
    <recommendedName>
        <fullName evidence="4">Death-associated protein 1</fullName>
    </recommendedName>
</protein>
<evidence type="ECO:0008006" key="4">
    <source>
        <dbReference type="Google" id="ProtNLM"/>
    </source>
</evidence>
<feature type="compositionally biased region" description="Basic and acidic residues" evidence="1">
    <location>
        <begin position="79"/>
        <end position="91"/>
    </location>
</feature>
<evidence type="ECO:0000313" key="3">
    <source>
        <dbReference type="Proteomes" id="UP000708208"/>
    </source>
</evidence>
<feature type="compositionally biased region" description="Polar residues" evidence="1">
    <location>
        <begin position="92"/>
        <end position="104"/>
    </location>
</feature>
<dbReference type="InterPro" id="IPR024130">
    <property type="entry name" value="DAP1/DAPL1"/>
</dbReference>
<dbReference type="Proteomes" id="UP000708208">
    <property type="component" value="Unassembled WGS sequence"/>
</dbReference>
<evidence type="ECO:0000256" key="1">
    <source>
        <dbReference type="SAM" id="MobiDB-lite"/>
    </source>
</evidence>
<dbReference type="Pfam" id="PF15228">
    <property type="entry name" value="DAP"/>
    <property type="match status" value="1"/>
</dbReference>
<dbReference type="PANTHER" id="PTHR13177:SF4">
    <property type="entry name" value="GEO09647P1"/>
    <property type="match status" value="1"/>
</dbReference>
<gene>
    <name evidence="2" type="ORF">AFUS01_LOCUS36765</name>
</gene>
<comment type="caution">
    <text evidence="2">The sequence shown here is derived from an EMBL/GenBank/DDBJ whole genome shotgun (WGS) entry which is preliminary data.</text>
</comment>
<accession>A0A8J2PKI6</accession>
<evidence type="ECO:0000313" key="2">
    <source>
        <dbReference type="EMBL" id="CAG7826724.1"/>
    </source>
</evidence>
<proteinExistence type="predicted"/>